<feature type="region of interest" description="Disordered" evidence="1">
    <location>
        <begin position="124"/>
        <end position="160"/>
    </location>
</feature>
<keyword evidence="2" id="KW-0472">Membrane</keyword>
<protein>
    <submittedName>
        <fullName evidence="4">tRNA N6-adenosine threonylcarbamoyltransferase</fullName>
    </submittedName>
</protein>
<dbReference type="STRING" id="5627.A0A1C7MI61"/>
<feature type="transmembrane region" description="Helical" evidence="2">
    <location>
        <begin position="95"/>
        <end position="116"/>
    </location>
</feature>
<dbReference type="Gene3D" id="3.30.420.40">
    <property type="match status" value="1"/>
</dbReference>
<keyword evidence="4" id="KW-0808">Transferase</keyword>
<organism evidence="4 5">
    <name type="scientific">Grifola frondosa</name>
    <name type="common">Maitake</name>
    <name type="synonym">Polyporus frondosus</name>
    <dbReference type="NCBI Taxonomy" id="5627"/>
    <lineage>
        <taxon>Eukaryota</taxon>
        <taxon>Fungi</taxon>
        <taxon>Dikarya</taxon>
        <taxon>Basidiomycota</taxon>
        <taxon>Agaricomycotina</taxon>
        <taxon>Agaricomycetes</taxon>
        <taxon>Polyporales</taxon>
        <taxon>Grifolaceae</taxon>
        <taxon>Grifola</taxon>
    </lineage>
</organism>
<evidence type="ECO:0000256" key="1">
    <source>
        <dbReference type="SAM" id="MobiDB-lite"/>
    </source>
</evidence>
<feature type="domain" description="Gcp-like" evidence="3">
    <location>
        <begin position="12"/>
        <end position="288"/>
    </location>
</feature>
<dbReference type="InterPro" id="IPR043129">
    <property type="entry name" value="ATPase_NBD"/>
</dbReference>
<keyword evidence="5" id="KW-1185">Reference proteome</keyword>
<dbReference type="Proteomes" id="UP000092993">
    <property type="component" value="Unassembled WGS sequence"/>
</dbReference>
<gene>
    <name evidence="4" type="primary">tsaD_1</name>
    <name evidence="4" type="ORF">A0H81_05812</name>
</gene>
<evidence type="ECO:0000256" key="2">
    <source>
        <dbReference type="SAM" id="Phobius"/>
    </source>
</evidence>
<dbReference type="GO" id="GO:0072670">
    <property type="term" value="P:mitochondrial tRNA threonylcarbamoyladenosine modification"/>
    <property type="evidence" value="ECO:0007669"/>
    <property type="project" value="TreeGrafter"/>
</dbReference>
<reference evidence="4 5" key="1">
    <citation type="submission" date="2016-03" db="EMBL/GenBank/DDBJ databases">
        <title>Whole genome sequencing of Grifola frondosa 9006-11.</title>
        <authorList>
            <person name="Min B."/>
            <person name="Park H."/>
            <person name="Kim J.-G."/>
            <person name="Cho H."/>
            <person name="Oh Y.-L."/>
            <person name="Kong W.-S."/>
            <person name="Choi I.-G."/>
        </authorList>
    </citation>
    <scope>NUCLEOTIDE SEQUENCE [LARGE SCALE GENOMIC DNA]</scope>
    <source>
        <strain evidence="4 5">9006-11</strain>
    </source>
</reference>
<dbReference type="GO" id="GO:0005739">
    <property type="term" value="C:mitochondrion"/>
    <property type="evidence" value="ECO:0007669"/>
    <property type="project" value="TreeGrafter"/>
</dbReference>
<dbReference type="GO" id="GO:0016740">
    <property type="term" value="F:transferase activity"/>
    <property type="evidence" value="ECO:0007669"/>
    <property type="project" value="UniProtKB-KW"/>
</dbReference>
<feature type="compositionally biased region" description="Polar residues" evidence="1">
    <location>
        <begin position="124"/>
        <end position="135"/>
    </location>
</feature>
<keyword evidence="2" id="KW-0812">Transmembrane</keyword>
<comment type="caution">
    <text evidence="4">The sequence shown here is derived from an EMBL/GenBank/DDBJ whole genome shotgun (WGS) entry which is preliminary data.</text>
</comment>
<proteinExistence type="predicted"/>
<dbReference type="EMBL" id="LUGG01000005">
    <property type="protein sequence ID" value="OBZ74714.1"/>
    <property type="molecule type" value="Genomic_DNA"/>
</dbReference>
<dbReference type="InterPro" id="IPR000905">
    <property type="entry name" value="Gcp-like_dom"/>
</dbReference>
<dbReference type="AlphaFoldDB" id="A0A1C7MI61"/>
<evidence type="ECO:0000313" key="4">
    <source>
        <dbReference type="EMBL" id="OBZ74714.1"/>
    </source>
</evidence>
<keyword evidence="2" id="KW-1133">Transmembrane helix</keyword>
<dbReference type="OrthoDB" id="10259622at2759"/>
<dbReference type="PANTHER" id="PTHR11735">
    <property type="entry name" value="TRNA N6-ADENOSINE THREONYLCARBAMOYLTRANSFERASE"/>
    <property type="match status" value="1"/>
</dbReference>
<evidence type="ECO:0000259" key="3">
    <source>
        <dbReference type="Pfam" id="PF00814"/>
    </source>
</evidence>
<dbReference type="PANTHER" id="PTHR11735:SF6">
    <property type="entry name" value="TRNA N6-ADENOSINE THREONYLCARBAMOYLTRANSFERASE, MITOCHONDRIAL"/>
    <property type="match status" value="1"/>
</dbReference>
<dbReference type="Pfam" id="PF00814">
    <property type="entry name" value="TsaD"/>
    <property type="match status" value="1"/>
</dbReference>
<sequence length="333" mass="35960">MVTSTYISSQPGAIRKASTEANMDVNNIDGIAFTRMRGCLVVCSNAAKTLASAIGKPIVGVHHIVRLQFVFCITLISFVQHAHALTPLLTAPLDALPVFLFLTLLISGGHTLLLLANSPASFPSQHPSTRASAAPSTKCPARSTYLGPPSDQGPLSNSSAYPQKMEWTRRTLEVPRPLHRPDPPSCARTPRLLLHRPALQCHSPPTSAGVPHPVNQACSCAAKRVTSLFATSSSAARLQATRSYARVSSVHSLWCDRRLWLDAARPETRIALVFPPPALCTDNAVMIALASMDRFLSGNADDYTIDIRHNGDIEDLTKDADPSKCNYTPHLCT</sequence>
<evidence type="ECO:0000313" key="5">
    <source>
        <dbReference type="Proteomes" id="UP000092993"/>
    </source>
</evidence>
<feature type="transmembrane region" description="Helical" evidence="2">
    <location>
        <begin position="64"/>
        <end position="83"/>
    </location>
</feature>
<dbReference type="SUPFAM" id="SSF53067">
    <property type="entry name" value="Actin-like ATPase domain"/>
    <property type="match status" value="1"/>
</dbReference>
<accession>A0A1C7MI61</accession>
<name>A0A1C7MI61_GRIFR</name>